<keyword evidence="4" id="KW-1185">Reference proteome</keyword>
<keyword evidence="3" id="KW-0808">Transferase</keyword>
<dbReference type="InterPro" id="IPR010982">
    <property type="entry name" value="Lambda_DNA-bd_dom_sf"/>
</dbReference>
<proteinExistence type="predicted"/>
<dbReference type="CDD" id="cd00093">
    <property type="entry name" value="HTH_XRE"/>
    <property type="match status" value="1"/>
</dbReference>
<name>A0A6H2H1K7_9BACL</name>
<sequence>MKEQVARNIQSYRKEKGLTQDGLAQRLGVSYQAVSKWETAQSLPDLALLPELARLLDVSVDRLLGYGAGDRSVTLYEEAYRASEDYYWGTEPNEACFKVLRLAPPIRRLKLLDIGCGEGKDAVFFARNGYEVSAFDVTDAGVEKTRRLAERTGVRVNAFKADVNDFRPEEDFDICFSSGVLHYIKPDVRQELFSSLKRRTSPGGLHVLNVFVEKPFIAPPPEPEPYAFPWRSGELLAQYHDWLVEDSAEIVFDCDSSGIPHQHAMSTLIARRP</sequence>
<dbReference type="GO" id="GO:0008168">
    <property type="term" value="F:methyltransferase activity"/>
    <property type="evidence" value="ECO:0007669"/>
    <property type="project" value="UniProtKB-KW"/>
</dbReference>
<dbReference type="PANTHER" id="PTHR46558">
    <property type="entry name" value="TRACRIPTIONAL REGULATORY PROTEIN-RELATED-RELATED"/>
    <property type="match status" value="1"/>
</dbReference>
<dbReference type="InterPro" id="IPR029063">
    <property type="entry name" value="SAM-dependent_MTases_sf"/>
</dbReference>
<protein>
    <submittedName>
        <fullName evidence="3">Methyltransferase domain-containing protein</fullName>
    </submittedName>
</protein>
<keyword evidence="3" id="KW-0489">Methyltransferase</keyword>
<evidence type="ECO:0000313" key="3">
    <source>
        <dbReference type="EMBL" id="QJC53537.1"/>
    </source>
</evidence>
<dbReference type="CDD" id="cd02440">
    <property type="entry name" value="AdoMet_MTases"/>
    <property type="match status" value="1"/>
</dbReference>
<reference evidence="3 4" key="1">
    <citation type="submission" date="2020-04" db="EMBL/GenBank/DDBJ databases">
        <title>Novel Paenibacillus strain UniB2 isolated from commercial digestive syrup.</title>
        <authorList>
            <person name="Thorat V."/>
            <person name="Kirdat K."/>
            <person name="Tiwarekar B."/>
            <person name="Yadav A."/>
        </authorList>
    </citation>
    <scope>NUCLEOTIDE SEQUENCE [LARGE SCALE GENOMIC DNA]</scope>
    <source>
        <strain evidence="3 4">UniB2</strain>
    </source>
</reference>
<evidence type="ECO:0000313" key="4">
    <source>
        <dbReference type="Proteomes" id="UP000502136"/>
    </source>
</evidence>
<dbReference type="PANTHER" id="PTHR46558:SF11">
    <property type="entry name" value="HTH-TYPE TRANSCRIPTIONAL REGULATOR XRE"/>
    <property type="match status" value="1"/>
</dbReference>
<dbReference type="InterPro" id="IPR001387">
    <property type="entry name" value="Cro/C1-type_HTH"/>
</dbReference>
<dbReference type="InterPro" id="IPR015985">
    <property type="entry name" value="TehB-like_dom"/>
</dbReference>
<dbReference type="EMBL" id="CP051428">
    <property type="protein sequence ID" value="QJC53537.1"/>
    <property type="molecule type" value="Genomic_DNA"/>
</dbReference>
<organism evidence="3 4">
    <name type="scientific">Paenibacillus albicereus</name>
    <dbReference type="NCBI Taxonomy" id="2726185"/>
    <lineage>
        <taxon>Bacteria</taxon>
        <taxon>Bacillati</taxon>
        <taxon>Bacillota</taxon>
        <taxon>Bacilli</taxon>
        <taxon>Bacillales</taxon>
        <taxon>Paenibacillaceae</taxon>
        <taxon>Paenibacillus</taxon>
    </lineage>
</organism>
<dbReference type="Gene3D" id="3.40.50.150">
    <property type="entry name" value="Vaccinia Virus protein VP39"/>
    <property type="match status" value="1"/>
</dbReference>
<gene>
    <name evidence="3" type="ORF">HGI30_19685</name>
</gene>
<dbReference type="SMART" id="SM00530">
    <property type="entry name" value="HTH_XRE"/>
    <property type="match status" value="1"/>
</dbReference>
<feature type="domain" description="HTH cro/C1-type" evidence="2">
    <location>
        <begin position="9"/>
        <end position="63"/>
    </location>
</feature>
<dbReference type="KEGG" id="palr:HGI30_19685"/>
<dbReference type="SUPFAM" id="SSF53335">
    <property type="entry name" value="S-adenosyl-L-methionine-dependent methyltransferases"/>
    <property type="match status" value="1"/>
</dbReference>
<dbReference type="Proteomes" id="UP000502136">
    <property type="component" value="Chromosome"/>
</dbReference>
<evidence type="ECO:0000259" key="2">
    <source>
        <dbReference type="PROSITE" id="PS50943"/>
    </source>
</evidence>
<evidence type="ECO:0000256" key="1">
    <source>
        <dbReference type="ARBA" id="ARBA00023125"/>
    </source>
</evidence>
<dbReference type="Pfam" id="PF01381">
    <property type="entry name" value="HTH_3"/>
    <property type="match status" value="1"/>
</dbReference>
<dbReference type="GO" id="GO:0003677">
    <property type="term" value="F:DNA binding"/>
    <property type="evidence" value="ECO:0007669"/>
    <property type="project" value="UniProtKB-KW"/>
</dbReference>
<dbReference type="Pfam" id="PF03848">
    <property type="entry name" value="TehB"/>
    <property type="match status" value="1"/>
</dbReference>
<dbReference type="Gene3D" id="1.10.260.40">
    <property type="entry name" value="lambda repressor-like DNA-binding domains"/>
    <property type="match status" value="1"/>
</dbReference>
<accession>A0A6H2H1K7</accession>
<dbReference type="SUPFAM" id="SSF47413">
    <property type="entry name" value="lambda repressor-like DNA-binding domains"/>
    <property type="match status" value="1"/>
</dbReference>
<keyword evidence="1" id="KW-0238">DNA-binding</keyword>
<dbReference type="PROSITE" id="PS50943">
    <property type="entry name" value="HTH_CROC1"/>
    <property type="match status" value="1"/>
</dbReference>
<dbReference type="GO" id="GO:0032259">
    <property type="term" value="P:methylation"/>
    <property type="evidence" value="ECO:0007669"/>
    <property type="project" value="UniProtKB-KW"/>
</dbReference>
<dbReference type="RefSeq" id="WP_168909075.1">
    <property type="nucleotide sequence ID" value="NZ_CP051428.1"/>
</dbReference>
<dbReference type="AlphaFoldDB" id="A0A6H2H1K7"/>